<accession>A0ABR1QGD8</accession>
<dbReference type="RefSeq" id="XP_066700607.1">
    <property type="nucleotide sequence ID" value="XM_066844495.1"/>
</dbReference>
<gene>
    <name evidence="1" type="ORF">PG986_008273</name>
</gene>
<sequence>MGTVIITGANGSLATPAAEFLLQEHPDITAIFTVRDPSDFDVNTAHLRQILARHPSVKTSVHALDLGNLAAVQSFAEDIAKGIANAQYPPLRAIVCNAFYWNLVEGPEFTDDGYEKTFQVNHVAHASLILRLRGPLWLWRPRRKNSLEKIPPEIPPDLECLVKPPPDPADKKAALCFQRYANSKLAITSWAYALNRHLLNVGLRAPFPFPFTPIIVLTPSSWTSQDPALSHITAVAINPGNLSNSRALRTNTPGALQVAQRFVIQPFMSVLRLLSGPTMRTSRAAGEDVMKLALGTAHPGERGFFTHLKKEESSPESLDEGKQEKLWAKTLEWTKVTTGNTALKF</sequence>
<dbReference type="PANTHER" id="PTHR43647">
    <property type="entry name" value="DEHYDROGENASE"/>
    <property type="match status" value="1"/>
</dbReference>
<dbReference type="InterPro" id="IPR036291">
    <property type="entry name" value="NAD(P)-bd_dom_sf"/>
</dbReference>
<evidence type="ECO:0000313" key="2">
    <source>
        <dbReference type="Proteomes" id="UP001391051"/>
    </source>
</evidence>
<dbReference type="InterPro" id="IPR051593">
    <property type="entry name" value="Ergosterol_Biosynth_ERG27"/>
</dbReference>
<protein>
    <submittedName>
        <fullName evidence="1">NAD(P)-binding protein</fullName>
    </submittedName>
</protein>
<dbReference type="EMBL" id="JAQQWE010000005">
    <property type="protein sequence ID" value="KAK7952545.1"/>
    <property type="molecule type" value="Genomic_DNA"/>
</dbReference>
<dbReference type="Proteomes" id="UP001391051">
    <property type="component" value="Unassembled WGS sequence"/>
</dbReference>
<name>A0ABR1QGD8_9PEZI</name>
<proteinExistence type="predicted"/>
<dbReference type="GeneID" id="92077557"/>
<dbReference type="SUPFAM" id="SSF51735">
    <property type="entry name" value="NAD(P)-binding Rossmann-fold domains"/>
    <property type="match status" value="1"/>
</dbReference>
<dbReference type="PANTHER" id="PTHR43647:SF4">
    <property type="entry name" value="KETOREDUCTASE (KR) DOMAIN-CONTAINING PROTEIN"/>
    <property type="match status" value="1"/>
</dbReference>
<comment type="caution">
    <text evidence="1">The sequence shown here is derived from an EMBL/GenBank/DDBJ whole genome shotgun (WGS) entry which is preliminary data.</text>
</comment>
<keyword evidence="2" id="KW-1185">Reference proteome</keyword>
<organism evidence="1 2">
    <name type="scientific">Apiospora aurea</name>
    <dbReference type="NCBI Taxonomy" id="335848"/>
    <lineage>
        <taxon>Eukaryota</taxon>
        <taxon>Fungi</taxon>
        <taxon>Dikarya</taxon>
        <taxon>Ascomycota</taxon>
        <taxon>Pezizomycotina</taxon>
        <taxon>Sordariomycetes</taxon>
        <taxon>Xylariomycetidae</taxon>
        <taxon>Amphisphaeriales</taxon>
        <taxon>Apiosporaceae</taxon>
        <taxon>Apiospora</taxon>
    </lineage>
</organism>
<reference evidence="1 2" key="1">
    <citation type="submission" date="2023-01" db="EMBL/GenBank/DDBJ databases">
        <title>Analysis of 21 Apiospora genomes using comparative genomics revels a genus with tremendous synthesis potential of carbohydrate active enzymes and secondary metabolites.</title>
        <authorList>
            <person name="Sorensen T."/>
        </authorList>
    </citation>
    <scope>NUCLEOTIDE SEQUENCE [LARGE SCALE GENOMIC DNA]</scope>
    <source>
        <strain evidence="1 2">CBS 24483</strain>
    </source>
</reference>
<evidence type="ECO:0000313" key="1">
    <source>
        <dbReference type="EMBL" id="KAK7952545.1"/>
    </source>
</evidence>
<dbReference type="Gene3D" id="3.40.50.720">
    <property type="entry name" value="NAD(P)-binding Rossmann-like Domain"/>
    <property type="match status" value="1"/>
</dbReference>